<sequence>MKKLPKHLLLAIGLSLAGAPAAWAQQAPGGDNVWTLQEAVEYAKTNNLQVKQRRINRNLTEVELNQSKLNRLPILNANGNYTYNTGSFQDPSTFALQTQDAWTGNFSANASVPLFQGFQQLNQIKQNQLELQASELDVLSTQNDITLNIITSYLNILFADELIKNSELQRTATQRQLDRTRILFNAGSLAENSVLDLESQLATDELNVINAQNQRDVSRLTLMQLLNIPSSEEFSIAIPELPEPDQNPLVSSGQQVFEVAVQTLPAIKAVDLRVQSADKALDVARGAYYPRLSLGAGINTRYSSTTEFLLRREDVYLEQTFYTGSDGTGPQKFYITQGVPVYGEYSFLDQAKDNVGKSVGLSLSLPIFNGFQVRNNVQRAKISKENAEINADIARNNLRQTIEQSYVDAVAARRKFSASTEQVRAAEKNLQNAELRLNAGVINSVEYIIVSNTYRRALSDLLQAKYDYFFKLKVLDFYQGKDISF</sequence>
<dbReference type="PANTHER" id="PTHR30026">
    <property type="entry name" value="OUTER MEMBRANE PROTEIN TOLC"/>
    <property type="match status" value="1"/>
</dbReference>
<keyword evidence="9" id="KW-0732">Signal</keyword>
<evidence type="ECO:0000256" key="9">
    <source>
        <dbReference type="SAM" id="SignalP"/>
    </source>
</evidence>
<dbReference type="Proteomes" id="UP001597094">
    <property type="component" value="Unassembled WGS sequence"/>
</dbReference>
<keyword evidence="7" id="KW-0998">Cell outer membrane</keyword>
<dbReference type="Pfam" id="PF02321">
    <property type="entry name" value="OEP"/>
    <property type="match status" value="2"/>
</dbReference>
<keyword evidence="5" id="KW-0812">Transmembrane</keyword>
<evidence type="ECO:0000256" key="5">
    <source>
        <dbReference type="ARBA" id="ARBA00022692"/>
    </source>
</evidence>
<comment type="subcellular location">
    <subcellularLocation>
        <location evidence="1">Cell outer membrane</location>
    </subcellularLocation>
</comment>
<feature type="signal peptide" evidence="9">
    <location>
        <begin position="1"/>
        <end position="24"/>
    </location>
</feature>
<dbReference type="PANTHER" id="PTHR30026:SF20">
    <property type="entry name" value="OUTER MEMBRANE PROTEIN TOLC"/>
    <property type="match status" value="1"/>
</dbReference>
<feature type="chain" id="PRO_5047187096" evidence="9">
    <location>
        <begin position="25"/>
        <end position="485"/>
    </location>
</feature>
<keyword evidence="4" id="KW-1134">Transmembrane beta strand</keyword>
<evidence type="ECO:0000256" key="7">
    <source>
        <dbReference type="ARBA" id="ARBA00023237"/>
    </source>
</evidence>
<keyword evidence="6" id="KW-0472">Membrane</keyword>
<comment type="caution">
    <text evidence="10">The sequence shown here is derived from an EMBL/GenBank/DDBJ whole genome shotgun (WGS) entry which is preliminary data.</text>
</comment>
<organism evidence="10 11">
    <name type="scientific">Pontibacter rugosus</name>
    <dbReference type="NCBI Taxonomy" id="1745966"/>
    <lineage>
        <taxon>Bacteria</taxon>
        <taxon>Pseudomonadati</taxon>
        <taxon>Bacteroidota</taxon>
        <taxon>Cytophagia</taxon>
        <taxon>Cytophagales</taxon>
        <taxon>Hymenobacteraceae</taxon>
        <taxon>Pontibacter</taxon>
    </lineage>
</organism>
<feature type="coiled-coil region" evidence="8">
    <location>
        <begin position="377"/>
        <end position="436"/>
    </location>
</feature>
<name>A0ABW3SPT6_9BACT</name>
<keyword evidence="8" id="KW-0175">Coiled coil</keyword>
<accession>A0ABW3SPT6</accession>
<evidence type="ECO:0000256" key="3">
    <source>
        <dbReference type="ARBA" id="ARBA00022448"/>
    </source>
</evidence>
<gene>
    <name evidence="10" type="ORF">ACFQ2O_06865</name>
</gene>
<evidence type="ECO:0000313" key="11">
    <source>
        <dbReference type="Proteomes" id="UP001597094"/>
    </source>
</evidence>
<dbReference type="EMBL" id="JBHTLD010000043">
    <property type="protein sequence ID" value="MFD1185921.1"/>
    <property type="molecule type" value="Genomic_DNA"/>
</dbReference>
<dbReference type="InterPro" id="IPR003423">
    <property type="entry name" value="OMP_efflux"/>
</dbReference>
<evidence type="ECO:0000256" key="6">
    <source>
        <dbReference type="ARBA" id="ARBA00023136"/>
    </source>
</evidence>
<evidence type="ECO:0000256" key="8">
    <source>
        <dbReference type="SAM" id="Coils"/>
    </source>
</evidence>
<evidence type="ECO:0000313" key="10">
    <source>
        <dbReference type="EMBL" id="MFD1185921.1"/>
    </source>
</evidence>
<comment type="similarity">
    <text evidence="2">Belongs to the outer membrane factor (OMF) (TC 1.B.17) family.</text>
</comment>
<dbReference type="Gene3D" id="1.20.1600.10">
    <property type="entry name" value="Outer membrane efflux proteins (OEP)"/>
    <property type="match status" value="1"/>
</dbReference>
<evidence type="ECO:0000256" key="4">
    <source>
        <dbReference type="ARBA" id="ARBA00022452"/>
    </source>
</evidence>
<dbReference type="RefSeq" id="WP_377524486.1">
    <property type="nucleotide sequence ID" value="NZ_JBHTLD010000043.1"/>
</dbReference>
<reference evidence="11" key="1">
    <citation type="journal article" date="2019" name="Int. J. Syst. Evol. Microbiol.">
        <title>The Global Catalogue of Microorganisms (GCM) 10K type strain sequencing project: providing services to taxonomists for standard genome sequencing and annotation.</title>
        <authorList>
            <consortium name="The Broad Institute Genomics Platform"/>
            <consortium name="The Broad Institute Genome Sequencing Center for Infectious Disease"/>
            <person name="Wu L."/>
            <person name="Ma J."/>
        </authorList>
    </citation>
    <scope>NUCLEOTIDE SEQUENCE [LARGE SCALE GENOMIC DNA]</scope>
    <source>
        <strain evidence="11">JCM 31319</strain>
    </source>
</reference>
<proteinExistence type="inferred from homology"/>
<evidence type="ECO:0000256" key="2">
    <source>
        <dbReference type="ARBA" id="ARBA00007613"/>
    </source>
</evidence>
<keyword evidence="3" id="KW-0813">Transport</keyword>
<dbReference type="InterPro" id="IPR051906">
    <property type="entry name" value="TolC-like"/>
</dbReference>
<dbReference type="SUPFAM" id="SSF56954">
    <property type="entry name" value="Outer membrane efflux proteins (OEP)"/>
    <property type="match status" value="1"/>
</dbReference>
<evidence type="ECO:0000256" key="1">
    <source>
        <dbReference type="ARBA" id="ARBA00004442"/>
    </source>
</evidence>
<protein>
    <submittedName>
        <fullName evidence="10">TolC family protein</fullName>
    </submittedName>
</protein>
<keyword evidence="11" id="KW-1185">Reference proteome</keyword>